<feature type="region of interest" description="Disordered" evidence="4">
    <location>
        <begin position="186"/>
        <end position="211"/>
    </location>
</feature>
<name>A0A3G2GRS9_9HEMI</name>
<proteinExistence type="evidence at transcript level"/>
<dbReference type="AlphaFoldDB" id="A0A3G2GRS9"/>
<sequence length="211" mass="23406">MFAPSVSPLLLLLAANLLVIFRYSHGQSVDCSKPPPGWPQRPPQCCDLPFPLEDMKRSFASCIRQIGRPTSAVPTPKSVRDTRLCLEECVYKSVGFIKEGDNELQKDAILNKIKSIVKEAPHWETSLKSAMDTCFDENKSSEENSEESTCSSAPQTFTHCLLRNLFLNCPADIWNGSGECEVVKSRMSECPDVPPPPPPPPQRFQGGPQPF</sequence>
<organism evidence="6">
    <name type="scientific">Yemma signatus</name>
    <dbReference type="NCBI Taxonomy" id="300820"/>
    <lineage>
        <taxon>Eukaryota</taxon>
        <taxon>Metazoa</taxon>
        <taxon>Ecdysozoa</taxon>
        <taxon>Arthropoda</taxon>
        <taxon>Hexapoda</taxon>
        <taxon>Insecta</taxon>
        <taxon>Pterygota</taxon>
        <taxon>Neoptera</taxon>
        <taxon>Paraneoptera</taxon>
        <taxon>Hemiptera</taxon>
        <taxon>Heteroptera</taxon>
        <taxon>Panheteroptera</taxon>
        <taxon>Pentatomomorpha</taxon>
        <taxon>Lygaeoidea</taxon>
        <taxon>Berytidae</taxon>
        <taxon>Yemma</taxon>
    </lineage>
</organism>
<dbReference type="GO" id="GO:0005576">
    <property type="term" value="C:extracellular region"/>
    <property type="evidence" value="ECO:0007669"/>
    <property type="project" value="UniProtKB-SubCell"/>
</dbReference>
<dbReference type="InterPro" id="IPR052295">
    <property type="entry name" value="Odorant-binding_protein"/>
</dbReference>
<protein>
    <submittedName>
        <fullName evidence="6">Odorant-binding protein 2</fullName>
    </submittedName>
</protein>
<dbReference type="Pfam" id="PF01395">
    <property type="entry name" value="PBP_GOBP"/>
    <property type="match status" value="1"/>
</dbReference>
<evidence type="ECO:0000256" key="3">
    <source>
        <dbReference type="ARBA" id="ARBA00022525"/>
    </source>
</evidence>
<comment type="subcellular location">
    <subcellularLocation>
        <location evidence="1">Secreted</location>
    </subcellularLocation>
</comment>
<reference evidence="6" key="1">
    <citation type="submission" date="2017-12" db="EMBL/GenBank/DDBJ databases">
        <authorList>
            <person name="Song Y."/>
        </authorList>
    </citation>
    <scope>NUCLEOTIDE SEQUENCE</scope>
    <source>
        <tissue evidence="6">Antennae</tissue>
    </source>
</reference>
<dbReference type="PANTHER" id="PTHR21066:SF3">
    <property type="entry name" value="IP02236P"/>
    <property type="match status" value="1"/>
</dbReference>
<dbReference type="InterPro" id="IPR006170">
    <property type="entry name" value="PBP/GOBP"/>
</dbReference>
<dbReference type="SUPFAM" id="SSF47565">
    <property type="entry name" value="Insect pheromone/odorant-binding proteins"/>
    <property type="match status" value="1"/>
</dbReference>
<dbReference type="EMBL" id="MG719260">
    <property type="protein sequence ID" value="AYN07344.1"/>
    <property type="molecule type" value="mRNA"/>
</dbReference>
<evidence type="ECO:0000256" key="2">
    <source>
        <dbReference type="ARBA" id="ARBA00008098"/>
    </source>
</evidence>
<keyword evidence="3" id="KW-0964">Secreted</keyword>
<feature type="signal peptide" evidence="5">
    <location>
        <begin position="1"/>
        <end position="26"/>
    </location>
</feature>
<feature type="chain" id="PRO_5018059613" evidence="5">
    <location>
        <begin position="27"/>
        <end position="211"/>
    </location>
</feature>
<dbReference type="GO" id="GO:0005549">
    <property type="term" value="F:odorant binding"/>
    <property type="evidence" value="ECO:0007669"/>
    <property type="project" value="InterPro"/>
</dbReference>
<evidence type="ECO:0000256" key="5">
    <source>
        <dbReference type="SAM" id="SignalP"/>
    </source>
</evidence>
<evidence type="ECO:0000313" key="6">
    <source>
        <dbReference type="EMBL" id="AYN07344.1"/>
    </source>
</evidence>
<dbReference type="InterPro" id="IPR036728">
    <property type="entry name" value="PBP_GOBP_sf"/>
</dbReference>
<evidence type="ECO:0000256" key="1">
    <source>
        <dbReference type="ARBA" id="ARBA00004613"/>
    </source>
</evidence>
<dbReference type="PANTHER" id="PTHR21066">
    <property type="entry name" value="ODORANT-BINDING PROTEIN 59A-RELATED"/>
    <property type="match status" value="1"/>
</dbReference>
<comment type="similarity">
    <text evidence="2">Belongs to the PBP/GOBP family.</text>
</comment>
<keyword evidence="5" id="KW-0732">Signal</keyword>
<dbReference type="Gene3D" id="1.10.238.270">
    <property type="match status" value="1"/>
</dbReference>
<gene>
    <name evidence="6" type="primary">OBP2</name>
</gene>
<accession>A0A3G2GRS9</accession>
<evidence type="ECO:0000256" key="4">
    <source>
        <dbReference type="SAM" id="MobiDB-lite"/>
    </source>
</evidence>
<feature type="compositionally biased region" description="Pro residues" evidence="4">
    <location>
        <begin position="192"/>
        <end position="202"/>
    </location>
</feature>